<evidence type="ECO:0000256" key="7">
    <source>
        <dbReference type="ARBA" id="ARBA00023136"/>
    </source>
</evidence>
<keyword evidence="7 10" id="KW-0472">Membrane</keyword>
<reference evidence="11 12" key="1">
    <citation type="submission" date="2024-07" db="EMBL/GenBank/DDBJ databases">
        <title>Molecular mechanisms and environmental adaptations of flagellar loss and biofilm growth of Rhodanobacter under environmental stress.</title>
        <authorList>
            <person name="Chen M."/>
        </authorList>
    </citation>
    <scope>NUCLEOTIDE SEQUENCE [LARGE SCALE GENOMIC DNA]</scope>
    <source>
        <strain evidence="11 12">RS22</strain>
    </source>
</reference>
<keyword evidence="2" id="KW-0813">Transport</keyword>
<evidence type="ECO:0000313" key="11">
    <source>
        <dbReference type="EMBL" id="MEY2183221.1"/>
    </source>
</evidence>
<feature type="transmembrane region" description="Helical" evidence="10">
    <location>
        <begin position="86"/>
        <end position="106"/>
    </location>
</feature>
<evidence type="ECO:0000256" key="9">
    <source>
        <dbReference type="SAM" id="MobiDB-lite"/>
    </source>
</evidence>
<keyword evidence="6 10" id="KW-1133">Transmembrane helix</keyword>
<comment type="similarity">
    <text evidence="8">Belongs to the TsuA/YedE (TC 9.B.102) family.</text>
</comment>
<sequence length="181" mass="18270">MAGAAAQHSRGRTAAGRWRRTALPETAAGRERAGSTGMSTSFTPWSALGGGILIGLASLLLLVALGRIAGISGIAAGLLPPRRGDIGWRLAFVIGLPTGAALWMLGAGGAAVASHAPPWQLALAGLLVGVGTRVGSGCTSGHGVCGLGRFSPRSLAAVLVFMAAAMLCVYAWRHLLPELAR</sequence>
<dbReference type="InterPro" id="IPR007272">
    <property type="entry name" value="Sulf_transp_TsuA/YedE"/>
</dbReference>
<keyword evidence="5 10" id="KW-0812">Transmembrane</keyword>
<feature type="transmembrane region" description="Helical" evidence="10">
    <location>
        <begin position="155"/>
        <end position="172"/>
    </location>
</feature>
<evidence type="ECO:0000256" key="8">
    <source>
        <dbReference type="ARBA" id="ARBA00035655"/>
    </source>
</evidence>
<comment type="subcellular location">
    <subcellularLocation>
        <location evidence="1">Cell inner membrane</location>
        <topology evidence="1">Multi-pass membrane protein</topology>
    </subcellularLocation>
</comment>
<dbReference type="EMBL" id="JBGBPY010000001">
    <property type="protein sequence ID" value="MEY2183221.1"/>
    <property type="molecule type" value="Genomic_DNA"/>
</dbReference>
<evidence type="ECO:0000256" key="1">
    <source>
        <dbReference type="ARBA" id="ARBA00004429"/>
    </source>
</evidence>
<keyword evidence="3" id="KW-1003">Cell membrane</keyword>
<dbReference type="PANTHER" id="PTHR30574">
    <property type="entry name" value="INNER MEMBRANE PROTEIN YEDE"/>
    <property type="match status" value="1"/>
</dbReference>
<feature type="transmembrane region" description="Helical" evidence="10">
    <location>
        <begin position="45"/>
        <end position="65"/>
    </location>
</feature>
<gene>
    <name evidence="11" type="ORF">AB7878_12415</name>
</gene>
<evidence type="ECO:0000256" key="6">
    <source>
        <dbReference type="ARBA" id="ARBA00022989"/>
    </source>
</evidence>
<proteinExistence type="inferred from homology"/>
<feature type="region of interest" description="Disordered" evidence="9">
    <location>
        <begin position="1"/>
        <end position="37"/>
    </location>
</feature>
<organism evidence="11 12">
    <name type="scientific">Rhodanobacter humi</name>
    <dbReference type="NCBI Taxonomy" id="1888173"/>
    <lineage>
        <taxon>Bacteria</taxon>
        <taxon>Pseudomonadati</taxon>
        <taxon>Pseudomonadota</taxon>
        <taxon>Gammaproteobacteria</taxon>
        <taxon>Lysobacterales</taxon>
        <taxon>Rhodanobacteraceae</taxon>
        <taxon>Rhodanobacter</taxon>
    </lineage>
</organism>
<keyword evidence="4" id="KW-0997">Cell inner membrane</keyword>
<comment type="caution">
    <text evidence="11">The sequence shown here is derived from an EMBL/GenBank/DDBJ whole genome shotgun (WGS) entry which is preliminary data.</text>
</comment>
<name>A0ABV4ASU7_9GAMM</name>
<keyword evidence="12" id="KW-1185">Reference proteome</keyword>
<evidence type="ECO:0000256" key="4">
    <source>
        <dbReference type="ARBA" id="ARBA00022519"/>
    </source>
</evidence>
<evidence type="ECO:0000256" key="5">
    <source>
        <dbReference type="ARBA" id="ARBA00022692"/>
    </source>
</evidence>
<dbReference type="Proteomes" id="UP001562159">
    <property type="component" value="Unassembled WGS sequence"/>
</dbReference>
<protein>
    <submittedName>
        <fullName evidence="11">YeeE/YedE family protein</fullName>
    </submittedName>
</protein>
<evidence type="ECO:0000256" key="10">
    <source>
        <dbReference type="SAM" id="Phobius"/>
    </source>
</evidence>
<accession>A0ABV4ASU7</accession>
<dbReference type="PANTHER" id="PTHR30574:SF1">
    <property type="entry name" value="SULPHUR TRANSPORT DOMAIN-CONTAINING PROTEIN"/>
    <property type="match status" value="1"/>
</dbReference>
<evidence type="ECO:0000256" key="2">
    <source>
        <dbReference type="ARBA" id="ARBA00022448"/>
    </source>
</evidence>
<dbReference type="Pfam" id="PF04143">
    <property type="entry name" value="Sulf_transp"/>
    <property type="match status" value="1"/>
</dbReference>
<evidence type="ECO:0000256" key="3">
    <source>
        <dbReference type="ARBA" id="ARBA00022475"/>
    </source>
</evidence>
<evidence type="ECO:0000313" key="12">
    <source>
        <dbReference type="Proteomes" id="UP001562159"/>
    </source>
</evidence>